<reference evidence="3" key="2">
    <citation type="journal article" date="2010" name="Nature">
        <title>Comparative genomics reveals mobile pathogenicity chromosomes in Fusarium.</title>
        <authorList>
            <person name="Ma L.J."/>
            <person name="van der Does H.C."/>
            <person name="Borkovich K.A."/>
            <person name="Coleman J.J."/>
            <person name="Daboussi M.J."/>
            <person name="Di Pietro A."/>
            <person name="Dufresne M."/>
            <person name="Freitag M."/>
            <person name="Grabherr M."/>
            <person name="Henrissat B."/>
            <person name="Houterman P.M."/>
            <person name="Kang S."/>
            <person name="Shim W.B."/>
            <person name="Woloshuk C."/>
            <person name="Xie X."/>
            <person name="Xu J.R."/>
            <person name="Antoniw J."/>
            <person name="Baker S.E."/>
            <person name="Bluhm B.H."/>
            <person name="Breakspear A."/>
            <person name="Brown D.W."/>
            <person name="Butchko R.A."/>
            <person name="Chapman S."/>
            <person name="Coulson R."/>
            <person name="Coutinho P.M."/>
            <person name="Danchin E.G."/>
            <person name="Diener A."/>
            <person name="Gale L.R."/>
            <person name="Gardiner D.M."/>
            <person name="Goff S."/>
            <person name="Hammond-Kosack K.E."/>
            <person name="Hilburn K."/>
            <person name="Hua-Van A."/>
            <person name="Jonkers W."/>
            <person name="Kazan K."/>
            <person name="Kodira C.D."/>
            <person name="Koehrsen M."/>
            <person name="Kumar L."/>
            <person name="Lee Y.H."/>
            <person name="Li L."/>
            <person name="Manners J.M."/>
            <person name="Miranda-Saavedra D."/>
            <person name="Mukherjee M."/>
            <person name="Park G."/>
            <person name="Park J."/>
            <person name="Park S.Y."/>
            <person name="Proctor R.H."/>
            <person name="Regev A."/>
            <person name="Ruiz-Roldan M.C."/>
            <person name="Sain D."/>
            <person name="Sakthikumar S."/>
            <person name="Sykes S."/>
            <person name="Schwartz D.C."/>
            <person name="Turgeon B.G."/>
            <person name="Wapinski I."/>
            <person name="Yoder O."/>
            <person name="Young S."/>
            <person name="Zeng Q."/>
            <person name="Zhou S."/>
            <person name="Galagan J."/>
            <person name="Cuomo C.A."/>
            <person name="Kistler H.C."/>
            <person name="Rep M."/>
        </authorList>
    </citation>
    <scope>NUCLEOTIDE SEQUENCE [LARGE SCALE GENOMIC DNA]</scope>
    <source>
        <strain evidence="3">4287</strain>
    </source>
</reference>
<protein>
    <recommendedName>
        <fullName evidence="5">MARVEL domain-containing protein</fullName>
    </recommendedName>
</protein>
<dbReference type="EMBL" id="DS231721">
    <property type="protein sequence ID" value="KNB17086.1"/>
    <property type="molecule type" value="Genomic_DNA"/>
</dbReference>
<feature type="region of interest" description="Disordered" evidence="1">
    <location>
        <begin position="155"/>
        <end position="174"/>
    </location>
</feature>
<keyword evidence="2" id="KW-0472">Membrane</keyword>
<dbReference type="AlphaFoldDB" id="A0A0J9W2H2"/>
<evidence type="ECO:0008006" key="5">
    <source>
        <dbReference type="Google" id="ProtNLM"/>
    </source>
</evidence>
<organism evidence="3 4">
    <name type="scientific">Fusarium oxysporum f. sp. lycopersici (strain 4287 / CBS 123668 / FGSC 9935 / NRRL 34936)</name>
    <name type="common">Fusarium vascular wilt of tomato</name>
    <dbReference type="NCBI Taxonomy" id="426428"/>
    <lineage>
        <taxon>Eukaryota</taxon>
        <taxon>Fungi</taxon>
        <taxon>Dikarya</taxon>
        <taxon>Ascomycota</taxon>
        <taxon>Pezizomycotina</taxon>
        <taxon>Sordariomycetes</taxon>
        <taxon>Hypocreomycetidae</taxon>
        <taxon>Hypocreales</taxon>
        <taxon>Nectriaceae</taxon>
        <taxon>Fusarium</taxon>
        <taxon>Fusarium oxysporum species complex</taxon>
    </lineage>
</organism>
<keyword evidence="2" id="KW-0812">Transmembrane</keyword>
<keyword evidence="2" id="KW-1133">Transmembrane helix</keyword>
<dbReference type="VEuPathDB" id="FungiDB:FOXG_15233"/>
<gene>
    <name evidence="3" type="ORF">FOXG_15233</name>
</gene>
<feature type="transmembrane region" description="Helical" evidence="2">
    <location>
        <begin position="21"/>
        <end position="42"/>
    </location>
</feature>
<feature type="transmembrane region" description="Helical" evidence="2">
    <location>
        <begin position="114"/>
        <end position="139"/>
    </location>
</feature>
<feature type="transmembrane region" description="Helical" evidence="2">
    <location>
        <begin position="83"/>
        <end position="102"/>
    </location>
</feature>
<dbReference type="RefSeq" id="XP_018255131.1">
    <property type="nucleotide sequence ID" value="XM_018395302.1"/>
</dbReference>
<name>A0A0J9W2H2_FUSO4</name>
<evidence type="ECO:0000313" key="3">
    <source>
        <dbReference type="EMBL" id="KNB17086.1"/>
    </source>
</evidence>
<dbReference type="KEGG" id="fox:FOXG_15233"/>
<reference evidence="3" key="1">
    <citation type="submission" date="2007-04" db="EMBL/GenBank/DDBJ databases">
        <authorList>
            <consortium name="The Broad Institute Genome Sequencing Platform"/>
            <person name="Birren B."/>
            <person name="Lander E."/>
            <person name="Galagan J."/>
            <person name="Nusbaum C."/>
            <person name="Devon K."/>
            <person name="Ma L.-J."/>
            <person name="Jaffe D."/>
            <person name="Butler J."/>
            <person name="Alvarez P."/>
            <person name="Gnerre S."/>
            <person name="Grabherr M."/>
            <person name="Kleber M."/>
            <person name="Mauceli E."/>
            <person name="Brockman W."/>
            <person name="MacCallum I.A."/>
            <person name="Young S."/>
            <person name="LaButti K."/>
            <person name="DeCaprio D."/>
            <person name="Crawford M."/>
            <person name="Koehrsen M."/>
            <person name="Engels R."/>
            <person name="Montgomery P."/>
            <person name="Pearson M."/>
            <person name="Howarth C."/>
            <person name="Larson L."/>
            <person name="White J."/>
            <person name="O'Leary S."/>
            <person name="Kodira C."/>
            <person name="Zeng Q."/>
            <person name="Yandava C."/>
            <person name="Alvarado L."/>
            <person name="Kistler C."/>
            <person name="Shim W.-B."/>
            <person name="Kang S."/>
            <person name="Woloshuk C."/>
        </authorList>
    </citation>
    <scope>NUCLEOTIDE SEQUENCE</scope>
    <source>
        <strain evidence="3">4287</strain>
    </source>
</reference>
<sequence>MTPVFLKKMEPFFTLRNKLPLQIVLVTLIITVITLSGVRLILPNRPPGRSTTMGLGMGAKSLIILTYEILTEHSIRFHRWSSLILNAMEVVFWAAVAFMMIRGNSQLCVGTSCALGWVVFVLAGFLSPIYKYLAVVTYLDWRFYKKNGFPRGTRTKNTDESLSTLRSDDTAYRH</sequence>
<evidence type="ECO:0000256" key="1">
    <source>
        <dbReference type="SAM" id="MobiDB-lite"/>
    </source>
</evidence>
<dbReference type="Proteomes" id="UP000009097">
    <property type="component" value="Unassembled WGS sequence"/>
</dbReference>
<evidence type="ECO:0000313" key="4">
    <source>
        <dbReference type="Proteomes" id="UP000009097"/>
    </source>
</evidence>
<dbReference type="OrthoDB" id="3436860at2759"/>
<evidence type="ECO:0000256" key="2">
    <source>
        <dbReference type="SAM" id="Phobius"/>
    </source>
</evidence>
<proteinExistence type="predicted"/>
<accession>A0A0J9W2H2</accession>
<dbReference type="GeneID" id="28956310"/>